<evidence type="ECO:0000313" key="2">
    <source>
        <dbReference type="Proteomes" id="UP000198417"/>
    </source>
</evidence>
<accession>A0A238ZS54</accession>
<evidence type="ECO:0000313" key="1">
    <source>
        <dbReference type="EMBL" id="SNR86247.1"/>
    </source>
</evidence>
<sequence>MTQNNYAPGQSISFRKTMTVAEQGFFTGISGSCAAEATTSISVQRLSPVRALSRR</sequence>
<gene>
    <name evidence="1" type="ORF">SAMN06265370_1401</name>
</gene>
<dbReference type="EMBL" id="FZNN01000040">
    <property type="protein sequence ID" value="SNR86247.1"/>
    <property type="molecule type" value="Genomic_DNA"/>
</dbReference>
<organism evidence="1 2">
    <name type="scientific">Puniceibacterium sediminis</name>
    <dbReference type="NCBI Taxonomy" id="1608407"/>
    <lineage>
        <taxon>Bacteria</taxon>
        <taxon>Pseudomonadati</taxon>
        <taxon>Pseudomonadota</taxon>
        <taxon>Alphaproteobacteria</taxon>
        <taxon>Rhodobacterales</taxon>
        <taxon>Paracoccaceae</taxon>
        <taxon>Puniceibacterium</taxon>
    </lineage>
</organism>
<keyword evidence="2" id="KW-1185">Reference proteome</keyword>
<dbReference type="Proteomes" id="UP000198417">
    <property type="component" value="Unassembled WGS sequence"/>
</dbReference>
<dbReference type="AlphaFoldDB" id="A0A238ZS54"/>
<name>A0A238ZS54_9RHOB</name>
<proteinExistence type="predicted"/>
<dbReference type="RefSeq" id="WP_245841094.1">
    <property type="nucleotide sequence ID" value="NZ_FZNN01000040.1"/>
</dbReference>
<reference evidence="1 2" key="1">
    <citation type="submission" date="2017-06" db="EMBL/GenBank/DDBJ databases">
        <authorList>
            <person name="Kim H.J."/>
            <person name="Triplett B.A."/>
        </authorList>
    </citation>
    <scope>NUCLEOTIDE SEQUENCE [LARGE SCALE GENOMIC DNA]</scope>
    <source>
        <strain evidence="1 2">DSM 29052</strain>
    </source>
</reference>
<protein>
    <submittedName>
        <fullName evidence="1">Uncharacterized protein</fullName>
    </submittedName>
</protein>